<dbReference type="PANTHER" id="PTHR34475">
    <property type="match status" value="1"/>
</dbReference>
<evidence type="ECO:0000259" key="3">
    <source>
        <dbReference type="Pfam" id="PF13464"/>
    </source>
</evidence>
<name>A0A949JS61_9ACTN</name>
<dbReference type="InterPro" id="IPR050400">
    <property type="entry name" value="Bact_Cytoskel_RodZ"/>
</dbReference>
<dbReference type="Pfam" id="PF13464">
    <property type="entry name" value="RodZ_C"/>
    <property type="match status" value="1"/>
</dbReference>
<evidence type="ECO:0000256" key="1">
    <source>
        <dbReference type="SAM" id="MobiDB-lite"/>
    </source>
</evidence>
<feature type="compositionally biased region" description="Polar residues" evidence="1">
    <location>
        <begin position="146"/>
        <end position="156"/>
    </location>
</feature>
<dbReference type="PANTHER" id="PTHR34475:SF1">
    <property type="entry name" value="CYTOSKELETON PROTEIN RODZ"/>
    <property type="match status" value="1"/>
</dbReference>
<organism evidence="4 5">
    <name type="scientific">Streptomyces tardus</name>
    <dbReference type="NCBI Taxonomy" id="2780544"/>
    <lineage>
        <taxon>Bacteria</taxon>
        <taxon>Bacillati</taxon>
        <taxon>Actinomycetota</taxon>
        <taxon>Actinomycetes</taxon>
        <taxon>Kitasatosporales</taxon>
        <taxon>Streptomycetaceae</taxon>
        <taxon>Streptomyces</taxon>
    </lineage>
</organism>
<accession>A0A949JS61</accession>
<sequence length="274" mass="28670">MSIGNSSAEDRPSVGRALKKARVDAGLSVDEVSATTRVRAPIVYAIEEDDYSRCGGDVYARGHVRSLARAAGLGTETADELVAQYDAEHGGRPEPTSAAPLFDAERVKPESRRPNWTAAMVAAIVAVVGFVGFTLFSGGEEGGKSASPQASPSITGNSGGTTKGPDPSEPAEETAPDPTESPIAAAPEDRVTVKVVATEGSSWVSVEDRTGRRLHEGLLEDGQSETFMDKDQISLVLGNGGAIELFVNGKKVERTTGPGQVERLTYTKGDPEQG</sequence>
<evidence type="ECO:0000313" key="5">
    <source>
        <dbReference type="Proteomes" id="UP000694501"/>
    </source>
</evidence>
<dbReference type="InterPro" id="IPR025194">
    <property type="entry name" value="RodZ-like_C"/>
</dbReference>
<feature type="transmembrane region" description="Helical" evidence="2">
    <location>
        <begin position="116"/>
        <end position="136"/>
    </location>
</feature>
<protein>
    <submittedName>
        <fullName evidence="4">DUF4115 domain-containing protein</fullName>
    </submittedName>
</protein>
<keyword evidence="2" id="KW-0812">Transmembrane</keyword>
<dbReference type="EMBL" id="JAELVF020000003">
    <property type="protein sequence ID" value="MBU7600256.1"/>
    <property type="molecule type" value="Genomic_DNA"/>
</dbReference>
<keyword evidence="5" id="KW-1185">Reference proteome</keyword>
<comment type="caution">
    <text evidence="4">The sequence shown here is derived from an EMBL/GenBank/DDBJ whole genome shotgun (WGS) entry which is preliminary data.</text>
</comment>
<feature type="region of interest" description="Disordered" evidence="1">
    <location>
        <begin position="139"/>
        <end position="191"/>
    </location>
</feature>
<feature type="region of interest" description="Disordered" evidence="1">
    <location>
        <begin position="88"/>
        <end position="108"/>
    </location>
</feature>
<feature type="domain" description="Cytoskeleton protein RodZ-like C-terminal" evidence="3">
    <location>
        <begin position="196"/>
        <end position="265"/>
    </location>
</feature>
<proteinExistence type="predicted"/>
<evidence type="ECO:0000256" key="2">
    <source>
        <dbReference type="SAM" id="Phobius"/>
    </source>
</evidence>
<evidence type="ECO:0000313" key="4">
    <source>
        <dbReference type="EMBL" id="MBU7600256.1"/>
    </source>
</evidence>
<keyword evidence="2" id="KW-0472">Membrane</keyword>
<dbReference type="Gene3D" id="1.10.260.40">
    <property type="entry name" value="lambda repressor-like DNA-binding domains"/>
    <property type="match status" value="1"/>
</dbReference>
<reference evidence="4" key="1">
    <citation type="submission" date="2021-06" db="EMBL/GenBank/DDBJ databases">
        <title>Sequencing of actinobacteria type strains.</title>
        <authorList>
            <person name="Nguyen G.-S."/>
            <person name="Wentzel A."/>
        </authorList>
    </citation>
    <scope>NUCLEOTIDE SEQUENCE</scope>
    <source>
        <strain evidence="4">P38-E01</strain>
    </source>
</reference>
<dbReference type="AlphaFoldDB" id="A0A949JS61"/>
<dbReference type="Pfam" id="PF13413">
    <property type="entry name" value="HTH_25"/>
    <property type="match status" value="1"/>
</dbReference>
<dbReference type="GO" id="GO:0003677">
    <property type="term" value="F:DNA binding"/>
    <property type="evidence" value="ECO:0007669"/>
    <property type="project" value="InterPro"/>
</dbReference>
<dbReference type="RefSeq" id="WP_211041149.1">
    <property type="nucleotide sequence ID" value="NZ_JAELVF020000003.1"/>
</dbReference>
<keyword evidence="2" id="KW-1133">Transmembrane helix</keyword>
<dbReference type="InterPro" id="IPR010982">
    <property type="entry name" value="Lambda_DNA-bd_dom_sf"/>
</dbReference>
<dbReference type="Proteomes" id="UP000694501">
    <property type="component" value="Unassembled WGS sequence"/>
</dbReference>
<gene>
    <name evidence="4" type="ORF">JGS22_022135</name>
</gene>